<gene>
    <name evidence="2" type="ORF">S03H2_00293</name>
</gene>
<name>X1DYE2_9ZZZZ</name>
<comment type="caution">
    <text evidence="2">The sequence shown here is derived from an EMBL/GenBank/DDBJ whole genome shotgun (WGS) entry which is preliminary data.</text>
</comment>
<accession>X1DYE2</accession>
<reference evidence="2" key="1">
    <citation type="journal article" date="2014" name="Front. Microbiol.">
        <title>High frequency of phylogenetically diverse reductive dehalogenase-homologous genes in deep subseafloor sedimentary metagenomes.</title>
        <authorList>
            <person name="Kawai M."/>
            <person name="Futagami T."/>
            <person name="Toyoda A."/>
            <person name="Takaki Y."/>
            <person name="Nishi S."/>
            <person name="Hori S."/>
            <person name="Arai W."/>
            <person name="Tsubouchi T."/>
            <person name="Morono Y."/>
            <person name="Uchiyama I."/>
            <person name="Ito T."/>
            <person name="Fujiyama A."/>
            <person name="Inagaki F."/>
            <person name="Takami H."/>
        </authorList>
    </citation>
    <scope>NUCLEOTIDE SEQUENCE</scope>
    <source>
        <strain evidence="2">Expedition CK06-06</strain>
    </source>
</reference>
<evidence type="ECO:0000256" key="1">
    <source>
        <dbReference type="SAM" id="MobiDB-lite"/>
    </source>
</evidence>
<protein>
    <submittedName>
        <fullName evidence="2">Uncharacterized protein</fullName>
    </submittedName>
</protein>
<proteinExistence type="predicted"/>
<dbReference type="EMBL" id="BARU01000040">
    <property type="protein sequence ID" value="GAH26016.1"/>
    <property type="molecule type" value="Genomic_DNA"/>
</dbReference>
<feature type="non-terminal residue" evidence="2">
    <location>
        <position position="1"/>
    </location>
</feature>
<feature type="region of interest" description="Disordered" evidence="1">
    <location>
        <begin position="1"/>
        <end position="30"/>
    </location>
</feature>
<sequence length="30" mass="3341">GRSEITSFAVWNDPSSSDESKSEQVKIAER</sequence>
<organism evidence="2">
    <name type="scientific">marine sediment metagenome</name>
    <dbReference type="NCBI Taxonomy" id="412755"/>
    <lineage>
        <taxon>unclassified sequences</taxon>
        <taxon>metagenomes</taxon>
        <taxon>ecological metagenomes</taxon>
    </lineage>
</organism>
<dbReference type="AlphaFoldDB" id="X1DYE2"/>
<feature type="compositionally biased region" description="Basic and acidic residues" evidence="1">
    <location>
        <begin position="18"/>
        <end position="30"/>
    </location>
</feature>
<evidence type="ECO:0000313" key="2">
    <source>
        <dbReference type="EMBL" id="GAH26016.1"/>
    </source>
</evidence>